<feature type="compositionally biased region" description="Basic and acidic residues" evidence="2">
    <location>
        <begin position="2304"/>
        <end position="2320"/>
    </location>
</feature>
<reference evidence="4 6" key="2">
    <citation type="journal article" date="2013" name="Nature">
        <title>Insights into bilaterian evolution from three spiralian genomes.</title>
        <authorList>
            <person name="Simakov O."/>
            <person name="Marletaz F."/>
            <person name="Cho S.J."/>
            <person name="Edsinger-Gonzales E."/>
            <person name="Havlak P."/>
            <person name="Hellsten U."/>
            <person name="Kuo D.H."/>
            <person name="Larsson T."/>
            <person name="Lv J."/>
            <person name="Arendt D."/>
            <person name="Savage R."/>
            <person name="Osoegawa K."/>
            <person name="de Jong P."/>
            <person name="Grimwood J."/>
            <person name="Chapman J.A."/>
            <person name="Shapiro H."/>
            <person name="Aerts A."/>
            <person name="Otillar R.P."/>
            <person name="Terry A.Y."/>
            <person name="Boore J.L."/>
            <person name="Grigoriev I.V."/>
            <person name="Lindberg D.R."/>
            <person name="Seaver E.C."/>
            <person name="Weisblat D.A."/>
            <person name="Putnam N.H."/>
            <person name="Rokhsar D.S."/>
        </authorList>
    </citation>
    <scope>NUCLEOTIDE SEQUENCE</scope>
</reference>
<feature type="region of interest" description="Disordered" evidence="2">
    <location>
        <begin position="2184"/>
        <end position="2397"/>
    </location>
</feature>
<feature type="region of interest" description="Disordered" evidence="2">
    <location>
        <begin position="1145"/>
        <end position="1357"/>
    </location>
</feature>
<dbReference type="OrthoDB" id="1939715at2759"/>
<feature type="region of interest" description="Disordered" evidence="2">
    <location>
        <begin position="516"/>
        <end position="791"/>
    </location>
</feature>
<feature type="compositionally biased region" description="Basic and acidic residues" evidence="2">
    <location>
        <begin position="261"/>
        <end position="273"/>
    </location>
</feature>
<feature type="compositionally biased region" description="Low complexity" evidence="2">
    <location>
        <begin position="298"/>
        <end position="310"/>
    </location>
</feature>
<dbReference type="InParanoid" id="T1F6Q5"/>
<keyword evidence="6" id="KW-1185">Reference proteome</keyword>
<feature type="domain" description="BAT2 N-terminal" evidence="3">
    <location>
        <begin position="17"/>
        <end position="113"/>
    </location>
</feature>
<dbReference type="PANTHER" id="PTHR14038:SF0">
    <property type="entry name" value="LP18708P"/>
    <property type="match status" value="1"/>
</dbReference>
<feature type="compositionally biased region" description="Low complexity" evidence="2">
    <location>
        <begin position="1"/>
        <end position="21"/>
    </location>
</feature>
<feature type="compositionally biased region" description="Basic and acidic residues" evidence="2">
    <location>
        <begin position="2217"/>
        <end position="2231"/>
    </location>
</feature>
<feature type="compositionally biased region" description="Polar residues" evidence="2">
    <location>
        <begin position="98"/>
        <end position="108"/>
    </location>
</feature>
<feature type="compositionally biased region" description="Low complexity" evidence="2">
    <location>
        <begin position="2109"/>
        <end position="2129"/>
    </location>
</feature>
<protein>
    <recommendedName>
        <fullName evidence="3">BAT2 N-terminal domain-containing protein</fullName>
    </recommendedName>
</protein>
<feature type="compositionally biased region" description="Acidic residues" evidence="2">
    <location>
        <begin position="1184"/>
        <end position="1194"/>
    </location>
</feature>
<feature type="compositionally biased region" description="Polar residues" evidence="2">
    <location>
        <begin position="1985"/>
        <end position="2000"/>
    </location>
</feature>
<evidence type="ECO:0000313" key="4">
    <source>
        <dbReference type="EMBL" id="ESO03671.1"/>
    </source>
</evidence>
<feature type="compositionally biased region" description="Polar residues" evidence="2">
    <location>
        <begin position="1667"/>
        <end position="1678"/>
    </location>
</feature>
<feature type="compositionally biased region" description="Low complexity" evidence="2">
    <location>
        <begin position="702"/>
        <end position="721"/>
    </location>
</feature>
<feature type="region of interest" description="Disordered" evidence="2">
    <location>
        <begin position="850"/>
        <end position="886"/>
    </location>
</feature>
<keyword evidence="1" id="KW-0597">Phosphoprotein</keyword>
<feature type="compositionally biased region" description="Low complexity" evidence="2">
    <location>
        <begin position="1523"/>
        <end position="1558"/>
    </location>
</feature>
<feature type="region of interest" description="Disordered" evidence="2">
    <location>
        <begin position="1403"/>
        <end position="1449"/>
    </location>
</feature>
<feature type="compositionally biased region" description="Low complexity" evidence="2">
    <location>
        <begin position="2293"/>
        <end position="2303"/>
    </location>
</feature>
<dbReference type="EMBL" id="AMQM01004529">
    <property type="status" value="NOT_ANNOTATED_CDS"/>
    <property type="molecule type" value="Genomic_DNA"/>
</dbReference>
<feature type="compositionally biased region" description="Basic and acidic residues" evidence="2">
    <location>
        <begin position="1705"/>
        <end position="1720"/>
    </location>
</feature>
<dbReference type="EnsemblMetazoa" id="HelroT173369">
    <property type="protein sequence ID" value="HelroP173369"/>
    <property type="gene ID" value="HelroG173369"/>
</dbReference>
<feature type="compositionally biased region" description="Low complexity" evidence="2">
    <location>
        <begin position="2241"/>
        <end position="2253"/>
    </location>
</feature>
<evidence type="ECO:0000256" key="1">
    <source>
        <dbReference type="ARBA" id="ARBA00022553"/>
    </source>
</evidence>
<feature type="compositionally biased region" description="Basic and acidic residues" evidence="2">
    <location>
        <begin position="1881"/>
        <end position="1890"/>
    </location>
</feature>
<feature type="compositionally biased region" description="Low complexity" evidence="2">
    <location>
        <begin position="533"/>
        <end position="554"/>
    </location>
</feature>
<feature type="compositionally biased region" description="Pro residues" evidence="2">
    <location>
        <begin position="1030"/>
        <end position="1041"/>
    </location>
</feature>
<feature type="compositionally biased region" description="Polar residues" evidence="2">
    <location>
        <begin position="1504"/>
        <end position="1516"/>
    </location>
</feature>
<feature type="compositionally biased region" description="Basic residues" evidence="2">
    <location>
        <begin position="1200"/>
        <end position="1211"/>
    </location>
</feature>
<feature type="compositionally biased region" description="Low complexity" evidence="2">
    <location>
        <begin position="758"/>
        <end position="767"/>
    </location>
</feature>
<dbReference type="PANTHER" id="PTHR14038">
    <property type="entry name" value="BAT2 HLA-B-ASSOCIATED TRANSCRIPT 2"/>
    <property type="match status" value="1"/>
</dbReference>
<feature type="region of interest" description="Disordered" evidence="2">
    <location>
        <begin position="1"/>
        <end position="113"/>
    </location>
</feature>
<dbReference type="CTD" id="20204504"/>
<feature type="compositionally biased region" description="Low complexity" evidence="2">
    <location>
        <begin position="83"/>
        <end position="97"/>
    </location>
</feature>
<reference evidence="6" key="1">
    <citation type="submission" date="2012-12" db="EMBL/GenBank/DDBJ databases">
        <authorList>
            <person name="Hellsten U."/>
            <person name="Grimwood J."/>
            <person name="Chapman J.A."/>
            <person name="Shapiro H."/>
            <person name="Aerts A."/>
            <person name="Otillar R.P."/>
            <person name="Terry A.Y."/>
            <person name="Boore J.L."/>
            <person name="Simakov O."/>
            <person name="Marletaz F."/>
            <person name="Cho S.-J."/>
            <person name="Edsinger-Gonzales E."/>
            <person name="Havlak P."/>
            <person name="Kuo D.-H."/>
            <person name="Larsson T."/>
            <person name="Lv J."/>
            <person name="Arendt D."/>
            <person name="Savage R."/>
            <person name="Osoegawa K."/>
            <person name="de Jong P."/>
            <person name="Lindberg D.R."/>
            <person name="Seaver E.C."/>
            <person name="Weisblat D.A."/>
            <person name="Putnam N.H."/>
            <person name="Grigoriev I.V."/>
            <person name="Rokhsar D.S."/>
        </authorList>
    </citation>
    <scope>NUCLEOTIDE SEQUENCE</scope>
</reference>
<feature type="compositionally biased region" description="Polar residues" evidence="2">
    <location>
        <begin position="39"/>
        <end position="56"/>
    </location>
</feature>
<feature type="compositionally biased region" description="Gly residues" evidence="2">
    <location>
        <begin position="2144"/>
        <end position="2157"/>
    </location>
</feature>
<feature type="compositionally biased region" description="Gly residues" evidence="2">
    <location>
        <begin position="618"/>
        <end position="632"/>
    </location>
</feature>
<feature type="compositionally biased region" description="Basic and acidic residues" evidence="2">
    <location>
        <begin position="1567"/>
        <end position="1577"/>
    </location>
</feature>
<feature type="compositionally biased region" description="Basic and acidic residues" evidence="2">
    <location>
        <begin position="1802"/>
        <end position="1839"/>
    </location>
</feature>
<feature type="compositionally biased region" description="Basic and acidic residues" evidence="2">
    <location>
        <begin position="1765"/>
        <end position="1774"/>
    </location>
</feature>
<accession>T1F6Q5</accession>
<feature type="compositionally biased region" description="Polar residues" evidence="2">
    <location>
        <begin position="677"/>
        <end position="690"/>
    </location>
</feature>
<feature type="region of interest" description="Disordered" evidence="2">
    <location>
        <begin position="254"/>
        <end position="336"/>
    </location>
</feature>
<dbReference type="GO" id="GO:0030154">
    <property type="term" value="P:cell differentiation"/>
    <property type="evidence" value="ECO:0000318"/>
    <property type="project" value="GO_Central"/>
</dbReference>
<feature type="compositionally biased region" description="Polar residues" evidence="2">
    <location>
        <begin position="523"/>
        <end position="532"/>
    </location>
</feature>
<gene>
    <name evidence="5" type="primary">20204504</name>
    <name evidence="4" type="ORF">HELRODRAFT_173369</name>
</gene>
<feature type="compositionally biased region" description="Basic and acidic residues" evidence="2">
    <location>
        <begin position="562"/>
        <end position="573"/>
    </location>
</feature>
<dbReference type="HOGENOM" id="CLU_229293_0_0_1"/>
<feature type="compositionally biased region" description="Basic and acidic residues" evidence="2">
    <location>
        <begin position="1440"/>
        <end position="1449"/>
    </location>
</feature>
<feature type="compositionally biased region" description="Gly residues" evidence="2">
    <location>
        <begin position="2254"/>
        <end position="2263"/>
    </location>
</feature>
<feature type="compositionally biased region" description="Polar residues" evidence="2">
    <location>
        <begin position="2033"/>
        <end position="2047"/>
    </location>
</feature>
<feature type="compositionally biased region" description="Basic and acidic residues" evidence="2">
    <location>
        <begin position="1257"/>
        <end position="1291"/>
    </location>
</feature>
<dbReference type="Proteomes" id="UP000015101">
    <property type="component" value="Unassembled WGS sequence"/>
</dbReference>
<feature type="compositionally biased region" description="Basic residues" evidence="2">
    <location>
        <begin position="2334"/>
        <end position="2344"/>
    </location>
</feature>
<evidence type="ECO:0000313" key="6">
    <source>
        <dbReference type="Proteomes" id="UP000015101"/>
    </source>
</evidence>
<feature type="compositionally biased region" description="Basic and acidic residues" evidence="2">
    <location>
        <begin position="1473"/>
        <end position="1503"/>
    </location>
</feature>
<feature type="region of interest" description="Disordered" evidence="2">
    <location>
        <begin position="1664"/>
        <end position="1720"/>
    </location>
</feature>
<organism evidence="5 6">
    <name type="scientific">Helobdella robusta</name>
    <name type="common">Californian leech</name>
    <dbReference type="NCBI Taxonomy" id="6412"/>
    <lineage>
        <taxon>Eukaryota</taxon>
        <taxon>Metazoa</taxon>
        <taxon>Spiralia</taxon>
        <taxon>Lophotrochozoa</taxon>
        <taxon>Annelida</taxon>
        <taxon>Clitellata</taxon>
        <taxon>Hirudinea</taxon>
        <taxon>Rhynchobdellida</taxon>
        <taxon>Glossiphoniidae</taxon>
        <taxon>Helobdella</taxon>
    </lineage>
</organism>
<name>T1F6Q5_HELRO</name>
<feature type="compositionally biased region" description="Low complexity" evidence="2">
    <location>
        <begin position="975"/>
        <end position="985"/>
    </location>
</feature>
<feature type="compositionally biased region" description="Low complexity" evidence="2">
    <location>
        <begin position="1587"/>
        <end position="1620"/>
    </location>
</feature>
<reference evidence="5" key="3">
    <citation type="submission" date="2015-06" db="UniProtKB">
        <authorList>
            <consortium name="EnsemblMetazoa"/>
        </authorList>
    </citation>
    <scope>IDENTIFICATION</scope>
</reference>
<sequence length="2397" mass="261599">MSSVLSSSTSTTNTTNSSTTSKNEKQSTKFKGIDINTIYKGSNASPPKANTTTRQHGLQVLGKVQSVRRMPPPANLPSIKSLTSSTNTSQQQQQQQSKEGSNIVTSTASGNIQSTNNINNSLSTLSGFYCFLLQMERRETDDTTINDVNDDDQQLIPRFISNIASISIISCRTSIDDDDDDDDDVGPEVLAAAAGRKCITASSGHMTAGEAGVLWSDITSGGRRHYLDHKSFSLQEDFPELTAEGKAATTATSLAMAGQSEVKRTGAEPREKSSGLGPSLKPQNLASWRDGGGKVVGPSQTPQSRSPSPQAVDPNKKQHEQSADYTGHPPVLAMPQQPLGVGRMQHNYPPPPPFMGPCRGTDGGVMMHPPGPHPYPPHHPSRHVMPPVPYVSISYSTPTPYRPGFHPSPTSSGYPNFIPPPPPMRGRGPPGAFRPPPPPFMAPHHDFNYPPGPYPHPHHHQMSDRMEEPSKRIPSLKTSVVKEKDLELFDRLKISEDKVWARGNVNVDYSEKLVFSDDEDNGKTSQKSNDNLQQQQQHPKFGTTATSKTLTSSKMGGGSSGHLERDWKSEEPLKLGVSTASTVPGQSPLLLEHSKSCEPSQYAGRKDGICSSSSNTAVGGGSGSGSSGGGGEVNRMPAPPLRQSNIMPEAATTTGGYYHGGGAGNRQPHNNEYYEKQWSSDQHGLPTQQHPRMPHHPRDQPQSQFASQHHQLQQLLQQPQHYSRRPPPPPGLSSSSNTAAPANYNTIDDNNPKPYRTSSSSNNNVSNDGRYNIANKTSNLYGGRGDYDYEDDDDMEVSLRRTKDDDNVDPDRWKSGNYRQELRRLDDVDVHSVEARGNYDGACVEKEPNNKLLFNNNSNNKSSVSNTDLTSTQQQYQQQQLQQLKSSSINSSLHMADNANNNDSNMRTINKSISQHAISQLDKDYPHHQLQQLHQPRMMPQHQQQYTQGQKYMPPQQQQQQQQQRRPDSNPCLIPQQTTTTPTTPSNFLDTPPVRMPQPSSPLTSNSSFGGLWGPSYDHRWSNMPSQQQPRPPLMPPPLQPQLPQEQHGSGGGAAVVSAANEGCNKTAPTSKSHLEHSGSLESMYPVVIHKKPLLGQAPPPTRYYYPPYPPQPAYMQGGYHGGGRGAPGRGAAAVKTPATMMRDSEIASSPGLSKNRRTVHDDVIVDDADDNNTGRDNGNIKDGDEDDDDDGGDVMDLRRRNHAGGAHSRRNNFNDVSEDGNEGCSPRDDYHHQQQQQPQLSRQMSGGSRPTFQQQPEERKIIIHRNKSESERSDASKNEPAARDVRERDATSSSVVTSNLQSATERIMSRNHEKGFRSQQQHRQQTYDERSSDCIRYDDNLDDDNDYYVGGEEHADEYYYHRRRKDVAREVKGHSHDEYNDEEGDDCDRRIVKNGRQLYDYKNVAAAGPGTSSQQPQHGRVDHAKRSNIRGGDARNYGHNRDGAEEYARRKFYEDDIYKKYVDAKNVAPHHHLQEDDNDGDKNDDGRGCYGNRDKRDSEEKQQTQQQHSARTDNSNTDRHQPTYQTTRQQQQHARQQQSQQHSRQQQLQQQQNSRSSHPPPISLDQAHENKHDESHFTSLKKQRPATTNISASTTTKITTTTATTSASANNPTTNNIATGSNCSSGNVVVGKSDISSQKEVSARQDNFNLKLDDECGKISEETNKMRSNINVDSSAHNIKDASTSDSRTDSSYNKKKPSANFDVSRRREPETVKQYKKEHCDYDYSDDYYYSNYEDDRDQRYDYYNSKSYPGGSRKWNKPSAGRTDEGQRKDTYNFTSNFPGGGGSSGNNSNSTAYVNSRRGNESNCPEKVENYKEKFLPKENDDKMDDGNKSREASKSDSGAVGNEGPAGSMDNRSYHTKYRPSKPLYQCSYEEEREDDDRKYSHDTGSKASGRFYVPPKSKGSSYCHAGDRDECDADSFGGVAGRGGSRNYTGDLHDEKAGGKKFANDDDGGGSSSRSSVEKQHQQQQQRDPVDANRGGSFRSKQQYQLQQPHQTNKPLRMPGNEKKAFDGNASSRNKMTKDARGAEIPASQQHLSDNTASKSGGNVVGKKFDNDSNHISGTATPSNIADGSAKNFSEKNSSNKPFDECSSFTKDTNKSSAVLEKNTSASSNSATAAAAAATASSNIGRGGVEKSRSNKIGGRGGGGGGGGGAGVSERYSNSNDRYENTHAELKYAAGREFVRGGSTRGGGVANPVNSSGRGARSGATGGGGGRRSEMKKTHSTEDLKQQNVVEKLTSSSQSAAANAASGGSCGGGGVGRGNVNNNSSTVDEVNAVNCGKTAQGSKNYDVGDGASVGGASSKDENISSNKRSSESAAKESSLSSSSSSQLHKPRHYNHHYYRPGIKSGAAAATTAAAGGGGGGKMAPSNSSGVTGGGHFFSGGARSEKFSSNSK</sequence>
<dbReference type="OMA" id="GHIQERN"/>
<feature type="region of interest" description="Disordered" evidence="2">
    <location>
        <begin position="427"/>
        <end position="463"/>
    </location>
</feature>
<feature type="compositionally biased region" description="Low complexity" evidence="2">
    <location>
        <begin position="932"/>
        <end position="964"/>
    </location>
</feature>
<dbReference type="InterPro" id="IPR009738">
    <property type="entry name" value="BAT2_N"/>
</dbReference>
<feature type="compositionally biased region" description="Polar residues" evidence="2">
    <location>
        <begin position="1292"/>
        <end position="1305"/>
    </location>
</feature>
<feature type="compositionally biased region" description="Basic and acidic residues" evidence="2">
    <location>
        <begin position="1308"/>
        <end position="1317"/>
    </location>
</feature>
<proteinExistence type="predicted"/>
<dbReference type="GeneID" id="20204504"/>
<feature type="compositionally biased region" description="Pro residues" evidence="2">
    <location>
        <begin position="432"/>
        <end position="441"/>
    </location>
</feature>
<evidence type="ECO:0000259" key="3">
    <source>
        <dbReference type="Pfam" id="PF07001"/>
    </source>
</evidence>
<feature type="compositionally biased region" description="Polar residues" evidence="2">
    <location>
        <begin position="737"/>
        <end position="749"/>
    </location>
</feature>
<dbReference type="InterPro" id="IPR033184">
    <property type="entry name" value="PRRC2"/>
</dbReference>
<dbReference type="KEGG" id="hro:HELRODRAFT_173369"/>
<feature type="region of interest" description="Disordered" evidence="2">
    <location>
        <begin position="1469"/>
        <end position="1627"/>
    </location>
</feature>
<feature type="compositionally biased region" description="Basic and acidic residues" evidence="2">
    <location>
        <begin position="1326"/>
        <end position="1340"/>
    </location>
</feature>
<dbReference type="EMBL" id="KB096590">
    <property type="protein sequence ID" value="ESO03671.1"/>
    <property type="molecule type" value="Genomic_DNA"/>
</dbReference>
<evidence type="ECO:0000256" key="2">
    <source>
        <dbReference type="SAM" id="MobiDB-lite"/>
    </source>
</evidence>
<feature type="region of interest" description="Disordered" evidence="2">
    <location>
        <begin position="932"/>
        <end position="1056"/>
    </location>
</feature>
<feature type="compositionally biased region" description="Polar residues" evidence="2">
    <location>
        <begin position="2060"/>
        <end position="2103"/>
    </location>
</feature>
<feature type="compositionally biased region" description="Low complexity" evidence="2">
    <location>
        <begin position="2321"/>
        <end position="2331"/>
    </location>
</feature>
<feature type="compositionally biased region" description="Basic and acidic residues" evidence="2">
    <location>
        <begin position="1937"/>
        <end position="1950"/>
    </location>
</feature>
<feature type="compositionally biased region" description="Polar residues" evidence="2">
    <location>
        <begin position="1241"/>
        <end position="1256"/>
    </location>
</feature>
<dbReference type="Pfam" id="PF07001">
    <property type="entry name" value="BAT2_N"/>
    <property type="match status" value="1"/>
</dbReference>
<dbReference type="RefSeq" id="XP_009018228.1">
    <property type="nucleotide sequence ID" value="XM_009019980.1"/>
</dbReference>
<evidence type="ECO:0000313" key="5">
    <source>
        <dbReference type="EnsemblMetazoa" id="HelroP173369"/>
    </source>
</evidence>
<feature type="region of interest" description="Disordered" evidence="2">
    <location>
        <begin position="1743"/>
        <end position="2169"/>
    </location>
</feature>